<evidence type="ECO:0000256" key="1">
    <source>
        <dbReference type="ARBA" id="ARBA00004651"/>
    </source>
</evidence>
<evidence type="ECO:0000256" key="8">
    <source>
        <dbReference type="RuleBase" id="RU363032"/>
    </source>
</evidence>
<dbReference type="InterPro" id="IPR000515">
    <property type="entry name" value="MetI-like"/>
</dbReference>
<comment type="similarity">
    <text evidence="2">Belongs to the binding-protein-dependent transport system permease family. CysTW subfamily.</text>
</comment>
<dbReference type="PANTHER" id="PTHR42929:SF5">
    <property type="entry name" value="ABC TRANSPORTER PERMEASE PROTEIN"/>
    <property type="match status" value="1"/>
</dbReference>
<sequence>MCGGGAMKQAHANAEAYMAVPLVESSPGWLARLNRDGKLRAVALVLPLAVFLFVFFALPLFNVLKAAVVNDAVKVGLPQTSKAISKWDGKSGVSPVIEQAVLKDAAWGSDNQDKFGDAVRQLNADLPGFRSLMAKTQRAVSNAEGSDALSLKLMEIDPRWSDSTYWLTIKRDSHVLTDNNLLAAVDMHRTATGDVESLPDGTSANRLIISRTFLVSFLVTLLCVAIGVPYALIAAKATGWRRHLMLTMVLIPLWTSLLVRSAAWVVILQDHGVVNDTLVAIGAIAHPLQLIYNRTGVLLAMSQVLLPFMVLPVYSAIQAVPKNLMPAASSLGAKPLTAFTKVLLPLIFSGIVSGALLVFMSAIGYYITPTLVGGAGDQMISSVIAFYATGTADWGRAAALGLILLCATLVLYVAYARVSKSNALMGD</sequence>
<dbReference type="SUPFAM" id="SSF161098">
    <property type="entry name" value="MetI-like"/>
    <property type="match status" value="1"/>
</dbReference>
<dbReference type="EMBL" id="BMHL01000015">
    <property type="protein sequence ID" value="GGC64822.1"/>
    <property type="molecule type" value="Genomic_DNA"/>
</dbReference>
<keyword evidence="7 8" id="KW-0472">Membrane</keyword>
<comment type="subcellular location">
    <subcellularLocation>
        <location evidence="1 8">Cell membrane</location>
        <topology evidence="1 8">Multi-pass membrane protein</topology>
    </subcellularLocation>
</comment>
<reference evidence="11" key="1">
    <citation type="journal article" date="2019" name="Int. J. Syst. Evol. Microbiol.">
        <title>The Global Catalogue of Microorganisms (GCM) 10K type strain sequencing project: providing services to taxonomists for standard genome sequencing and annotation.</title>
        <authorList>
            <consortium name="The Broad Institute Genomics Platform"/>
            <consortium name="The Broad Institute Genome Sequencing Center for Infectious Disease"/>
            <person name="Wu L."/>
            <person name="Ma J."/>
        </authorList>
    </citation>
    <scope>NUCLEOTIDE SEQUENCE [LARGE SCALE GENOMIC DNA]</scope>
    <source>
        <strain evidence="11">CGMCC 1.15103</strain>
    </source>
</reference>
<feature type="transmembrane region" description="Helical" evidence="8">
    <location>
        <begin position="244"/>
        <end position="267"/>
    </location>
</feature>
<feature type="domain" description="ABC transmembrane type-1" evidence="9">
    <location>
        <begin position="209"/>
        <end position="415"/>
    </location>
</feature>
<keyword evidence="3 8" id="KW-0813">Transport</keyword>
<dbReference type="Pfam" id="PF00528">
    <property type="entry name" value="BPD_transp_1"/>
    <property type="match status" value="1"/>
</dbReference>
<feature type="transmembrane region" description="Helical" evidence="8">
    <location>
        <begin position="342"/>
        <end position="367"/>
    </location>
</feature>
<keyword evidence="4" id="KW-1003">Cell membrane</keyword>
<evidence type="ECO:0000256" key="3">
    <source>
        <dbReference type="ARBA" id="ARBA00022448"/>
    </source>
</evidence>
<gene>
    <name evidence="10" type="ORF">GCM10011400_60970</name>
</gene>
<dbReference type="InterPro" id="IPR035906">
    <property type="entry name" value="MetI-like_sf"/>
</dbReference>
<dbReference type="Proteomes" id="UP000602004">
    <property type="component" value="Unassembled WGS sequence"/>
</dbReference>
<evidence type="ECO:0000259" key="9">
    <source>
        <dbReference type="PROSITE" id="PS50928"/>
    </source>
</evidence>
<dbReference type="PROSITE" id="PS50928">
    <property type="entry name" value="ABC_TM1"/>
    <property type="match status" value="1"/>
</dbReference>
<keyword evidence="5 8" id="KW-0812">Transmembrane</keyword>
<evidence type="ECO:0000256" key="2">
    <source>
        <dbReference type="ARBA" id="ARBA00007069"/>
    </source>
</evidence>
<dbReference type="Gene3D" id="1.10.3720.10">
    <property type="entry name" value="MetI-like"/>
    <property type="match status" value="1"/>
</dbReference>
<feature type="transmembrane region" description="Helical" evidence="8">
    <location>
        <begin position="297"/>
        <end position="321"/>
    </location>
</feature>
<comment type="caution">
    <text evidence="10">The sequence shown here is derived from an EMBL/GenBank/DDBJ whole genome shotgun (WGS) entry which is preliminary data.</text>
</comment>
<proteinExistence type="inferred from homology"/>
<dbReference type="CDD" id="cd06261">
    <property type="entry name" value="TM_PBP2"/>
    <property type="match status" value="1"/>
</dbReference>
<feature type="transmembrane region" description="Helical" evidence="8">
    <location>
        <begin position="397"/>
        <end position="415"/>
    </location>
</feature>
<evidence type="ECO:0000256" key="5">
    <source>
        <dbReference type="ARBA" id="ARBA00022692"/>
    </source>
</evidence>
<organism evidence="10 11">
    <name type="scientific">Paraburkholderia caffeinilytica</name>
    <dbReference type="NCBI Taxonomy" id="1761016"/>
    <lineage>
        <taxon>Bacteria</taxon>
        <taxon>Pseudomonadati</taxon>
        <taxon>Pseudomonadota</taxon>
        <taxon>Betaproteobacteria</taxon>
        <taxon>Burkholderiales</taxon>
        <taxon>Burkholderiaceae</taxon>
        <taxon>Paraburkholderia</taxon>
    </lineage>
</organism>
<evidence type="ECO:0000256" key="6">
    <source>
        <dbReference type="ARBA" id="ARBA00022989"/>
    </source>
</evidence>
<keyword evidence="6 8" id="KW-1133">Transmembrane helix</keyword>
<feature type="transmembrane region" description="Helical" evidence="8">
    <location>
        <begin position="41"/>
        <end position="61"/>
    </location>
</feature>
<evidence type="ECO:0000313" key="10">
    <source>
        <dbReference type="EMBL" id="GGC64822.1"/>
    </source>
</evidence>
<accession>A0ABQ1NAW1</accession>
<evidence type="ECO:0000256" key="4">
    <source>
        <dbReference type="ARBA" id="ARBA00022475"/>
    </source>
</evidence>
<evidence type="ECO:0000256" key="7">
    <source>
        <dbReference type="ARBA" id="ARBA00023136"/>
    </source>
</evidence>
<dbReference type="PANTHER" id="PTHR42929">
    <property type="entry name" value="INNER MEMBRANE ABC TRANSPORTER PERMEASE PROTEIN YDCU-RELATED-RELATED"/>
    <property type="match status" value="1"/>
</dbReference>
<evidence type="ECO:0000313" key="11">
    <source>
        <dbReference type="Proteomes" id="UP000602004"/>
    </source>
</evidence>
<keyword evidence="11" id="KW-1185">Reference proteome</keyword>
<feature type="transmembrane region" description="Helical" evidence="8">
    <location>
        <begin position="213"/>
        <end position="232"/>
    </location>
</feature>
<protein>
    <submittedName>
        <fullName evidence="10">ABC transporter permease</fullName>
    </submittedName>
</protein>
<name>A0ABQ1NAW1_9BURK</name>